<dbReference type="STRING" id="1130798.LBLM1_03315"/>
<evidence type="ECO:0000259" key="1">
    <source>
        <dbReference type="Pfam" id="PF13473"/>
    </source>
</evidence>
<dbReference type="Proteomes" id="UP000003645">
    <property type="component" value="Chromosome"/>
</dbReference>
<name>A0A0D4CJZ6_LIMMU</name>
<reference evidence="2 3" key="1">
    <citation type="journal article" date="2012" name="J. Bacteriol.">
        <title>Genome sequence of Lactobacillus mucosae LM1, isolated from piglet feces.</title>
        <authorList>
            <person name="Lee J.H."/>
            <person name="Valeriano V.D."/>
            <person name="Shin Y.R."/>
            <person name="Chae J.P."/>
            <person name="Kim G.B."/>
            <person name="Ham J.S."/>
            <person name="Chun J."/>
            <person name="Kang D.K."/>
        </authorList>
    </citation>
    <scope>NUCLEOTIDE SEQUENCE [LARGE SCALE GENOMIC DNA]</scope>
    <source>
        <strain evidence="2 3">LM1</strain>
    </source>
</reference>
<dbReference type="EMBL" id="CP011013">
    <property type="protein sequence ID" value="AJT50191.1"/>
    <property type="molecule type" value="Genomic_DNA"/>
</dbReference>
<dbReference type="Pfam" id="PF13473">
    <property type="entry name" value="Cupredoxin_1"/>
    <property type="match status" value="1"/>
</dbReference>
<protein>
    <submittedName>
        <fullName evidence="2">Copper-binding protein</fullName>
    </submittedName>
</protein>
<dbReference type="HOGENOM" id="CLU_131523_1_0_9"/>
<gene>
    <name evidence="2" type="ORF">LBLM1_03315</name>
</gene>
<dbReference type="SUPFAM" id="SSF49503">
    <property type="entry name" value="Cupredoxins"/>
    <property type="match status" value="1"/>
</dbReference>
<proteinExistence type="predicted"/>
<sequence length="95" mass="10499">MSIFSKEQSKKVVVSAANHGYKPETIEFKQGKPASLKFVPKGDMGCMNEVVFKNLDVDVKLDGQKEVTVNIPTDQPGTYNYACGMDMFHGKVVVK</sequence>
<dbReference type="Gene3D" id="2.60.40.420">
    <property type="entry name" value="Cupredoxins - blue copper proteins"/>
    <property type="match status" value="1"/>
</dbReference>
<organism evidence="2 3">
    <name type="scientific">Limosilactobacillus mucosae LM1</name>
    <dbReference type="NCBI Taxonomy" id="1130798"/>
    <lineage>
        <taxon>Bacteria</taxon>
        <taxon>Bacillati</taxon>
        <taxon>Bacillota</taxon>
        <taxon>Bacilli</taxon>
        <taxon>Lactobacillales</taxon>
        <taxon>Lactobacillaceae</taxon>
        <taxon>Limosilactobacillus</taxon>
    </lineage>
</organism>
<dbReference type="AlphaFoldDB" id="A0A0D4CJZ6"/>
<feature type="domain" description="EfeO-type cupredoxin-like" evidence="1">
    <location>
        <begin position="6"/>
        <end position="94"/>
    </location>
</feature>
<dbReference type="InterPro" id="IPR028096">
    <property type="entry name" value="EfeO_Cupredoxin"/>
</dbReference>
<dbReference type="InterPro" id="IPR008972">
    <property type="entry name" value="Cupredoxin"/>
</dbReference>
<accession>A0A0D4CJZ6</accession>
<dbReference type="RefSeq" id="WP_006500918.1">
    <property type="nucleotide sequence ID" value="NZ_CP011013.1"/>
</dbReference>
<evidence type="ECO:0000313" key="3">
    <source>
        <dbReference type="Proteomes" id="UP000003645"/>
    </source>
</evidence>
<dbReference type="OrthoDB" id="9800141at2"/>
<keyword evidence="3" id="KW-1185">Reference proteome</keyword>
<dbReference type="KEGG" id="lmu:LBLM1_03315"/>
<evidence type="ECO:0000313" key="2">
    <source>
        <dbReference type="EMBL" id="AJT50191.1"/>
    </source>
</evidence>